<dbReference type="UniPathway" id="UPA00276">
    <property type="reaction ID" value="UER00406"/>
</dbReference>
<dbReference type="GO" id="GO:0008531">
    <property type="term" value="F:riboflavin kinase activity"/>
    <property type="evidence" value="ECO:0007669"/>
    <property type="project" value="UniProtKB-EC"/>
</dbReference>
<feature type="domain" description="Riboflavin kinase" evidence="14">
    <location>
        <begin position="19"/>
        <end position="158"/>
    </location>
</feature>
<sequence length="193" mass="21566">MSPPKGPRELFAGPEDGPAKPFPIRLQGPVIHGFGRGSKELGIPTANIPASGLSTHSDLESGVYFGFVGLSLAPSKDTPSSSTLVYPAVLSIGYNPFYKNSMRSVEIHVLHDFSYDFYGAALNLLMLGFIRPEYDYTSLEALVDDIKTDCDVARRSLQRESYQKYKHEPWLMDFEWIKAMDADKLEKEVLKKD</sequence>
<name>A0A0D2ALQ3_9EURO</name>
<evidence type="ECO:0000256" key="6">
    <source>
        <dbReference type="ARBA" id="ARBA00022630"/>
    </source>
</evidence>
<evidence type="ECO:0000313" key="15">
    <source>
        <dbReference type="EMBL" id="KIW40916.1"/>
    </source>
</evidence>
<evidence type="ECO:0000256" key="7">
    <source>
        <dbReference type="ARBA" id="ARBA00022643"/>
    </source>
</evidence>
<evidence type="ECO:0000256" key="13">
    <source>
        <dbReference type="ARBA" id="ARBA00047880"/>
    </source>
</evidence>
<evidence type="ECO:0000256" key="2">
    <source>
        <dbReference type="ARBA" id="ARBA00005201"/>
    </source>
</evidence>
<comment type="catalytic activity">
    <reaction evidence="13">
        <text>riboflavin + ATP = FMN + ADP + H(+)</text>
        <dbReference type="Rhea" id="RHEA:14357"/>
        <dbReference type="ChEBI" id="CHEBI:15378"/>
        <dbReference type="ChEBI" id="CHEBI:30616"/>
        <dbReference type="ChEBI" id="CHEBI:57986"/>
        <dbReference type="ChEBI" id="CHEBI:58210"/>
        <dbReference type="ChEBI" id="CHEBI:456216"/>
        <dbReference type="EC" id="2.7.1.26"/>
    </reaction>
</comment>
<comment type="function">
    <text evidence="1">Catalyzes the phosphorylation of riboflavin (vitamin B2) to form flavin mononucleotide (FMN) coenzyme.</text>
</comment>
<dbReference type="Gene3D" id="2.40.30.30">
    <property type="entry name" value="Riboflavin kinase-like"/>
    <property type="match status" value="1"/>
</dbReference>
<comment type="pathway">
    <text evidence="2">Cofactor biosynthesis; FMN biosynthesis; FMN from riboflavin (ATP route): step 1/1.</text>
</comment>
<keyword evidence="6" id="KW-0285">Flavoprotein</keyword>
<organism evidence="15 16">
    <name type="scientific">Exophiala oligosperma</name>
    <dbReference type="NCBI Taxonomy" id="215243"/>
    <lineage>
        <taxon>Eukaryota</taxon>
        <taxon>Fungi</taxon>
        <taxon>Dikarya</taxon>
        <taxon>Ascomycota</taxon>
        <taxon>Pezizomycotina</taxon>
        <taxon>Eurotiomycetes</taxon>
        <taxon>Chaetothyriomycetidae</taxon>
        <taxon>Chaetothyriales</taxon>
        <taxon>Herpotrichiellaceae</taxon>
        <taxon>Exophiala</taxon>
    </lineage>
</organism>
<dbReference type="Pfam" id="PF01687">
    <property type="entry name" value="Flavokinase"/>
    <property type="match status" value="1"/>
</dbReference>
<dbReference type="PANTHER" id="PTHR22749">
    <property type="entry name" value="RIBOFLAVIN KINASE/FMN ADENYLYLTRANSFERASE"/>
    <property type="match status" value="1"/>
</dbReference>
<evidence type="ECO:0000256" key="5">
    <source>
        <dbReference type="ARBA" id="ARBA00017394"/>
    </source>
</evidence>
<keyword evidence="8" id="KW-0808">Transferase</keyword>
<dbReference type="GO" id="GO:0009231">
    <property type="term" value="P:riboflavin biosynthetic process"/>
    <property type="evidence" value="ECO:0007669"/>
    <property type="project" value="InterPro"/>
</dbReference>
<evidence type="ECO:0000259" key="14">
    <source>
        <dbReference type="SMART" id="SM00904"/>
    </source>
</evidence>
<evidence type="ECO:0000256" key="11">
    <source>
        <dbReference type="ARBA" id="ARBA00022840"/>
    </source>
</evidence>
<dbReference type="RefSeq" id="XP_016261132.1">
    <property type="nucleotide sequence ID" value="XM_016407652.1"/>
</dbReference>
<dbReference type="SMART" id="SM00904">
    <property type="entry name" value="Flavokinase"/>
    <property type="match status" value="1"/>
</dbReference>
<dbReference type="InterPro" id="IPR023465">
    <property type="entry name" value="Riboflavin_kinase_dom_sf"/>
</dbReference>
<evidence type="ECO:0000256" key="12">
    <source>
        <dbReference type="ARBA" id="ARBA00029960"/>
    </source>
</evidence>
<dbReference type="STRING" id="215243.A0A0D2ALQ3"/>
<evidence type="ECO:0000256" key="9">
    <source>
        <dbReference type="ARBA" id="ARBA00022741"/>
    </source>
</evidence>
<keyword evidence="10" id="KW-0418">Kinase</keyword>
<proteinExistence type="inferred from homology"/>
<evidence type="ECO:0000256" key="8">
    <source>
        <dbReference type="ARBA" id="ARBA00022679"/>
    </source>
</evidence>
<dbReference type="InterPro" id="IPR023468">
    <property type="entry name" value="Riboflavin_kinase"/>
</dbReference>
<dbReference type="Proteomes" id="UP000053342">
    <property type="component" value="Unassembled WGS sequence"/>
</dbReference>
<keyword evidence="11" id="KW-0067">ATP-binding</keyword>
<evidence type="ECO:0000313" key="16">
    <source>
        <dbReference type="Proteomes" id="UP000053342"/>
    </source>
</evidence>
<reference evidence="15 16" key="1">
    <citation type="submission" date="2015-01" db="EMBL/GenBank/DDBJ databases">
        <title>The Genome Sequence of Exophiala oligosperma CBS72588.</title>
        <authorList>
            <consortium name="The Broad Institute Genomics Platform"/>
            <person name="Cuomo C."/>
            <person name="de Hoog S."/>
            <person name="Gorbushina A."/>
            <person name="Stielow B."/>
            <person name="Teixiera M."/>
            <person name="Abouelleil A."/>
            <person name="Chapman S.B."/>
            <person name="Priest M."/>
            <person name="Young S.K."/>
            <person name="Wortman J."/>
            <person name="Nusbaum C."/>
            <person name="Birren B."/>
        </authorList>
    </citation>
    <scope>NUCLEOTIDE SEQUENCE [LARGE SCALE GENOMIC DNA]</scope>
    <source>
        <strain evidence="15 16">CBS 72588</strain>
    </source>
</reference>
<evidence type="ECO:0000256" key="4">
    <source>
        <dbReference type="ARBA" id="ARBA00012105"/>
    </source>
</evidence>
<comment type="similarity">
    <text evidence="3">Belongs to the flavokinase family.</text>
</comment>
<evidence type="ECO:0000256" key="3">
    <source>
        <dbReference type="ARBA" id="ARBA00010108"/>
    </source>
</evidence>
<dbReference type="GO" id="GO:0005524">
    <property type="term" value="F:ATP binding"/>
    <property type="evidence" value="ECO:0007669"/>
    <property type="project" value="UniProtKB-KW"/>
</dbReference>
<dbReference type="VEuPathDB" id="FungiDB:PV06_06523"/>
<dbReference type="GO" id="GO:0005739">
    <property type="term" value="C:mitochondrion"/>
    <property type="evidence" value="ECO:0007669"/>
    <property type="project" value="TreeGrafter"/>
</dbReference>
<dbReference type="EMBL" id="KN847337">
    <property type="protein sequence ID" value="KIW40916.1"/>
    <property type="molecule type" value="Genomic_DNA"/>
</dbReference>
<evidence type="ECO:0000256" key="10">
    <source>
        <dbReference type="ARBA" id="ARBA00022777"/>
    </source>
</evidence>
<dbReference type="GO" id="GO:0009398">
    <property type="term" value="P:FMN biosynthetic process"/>
    <property type="evidence" value="ECO:0007669"/>
    <property type="project" value="UniProtKB-UniPathway"/>
</dbReference>
<accession>A0A0D2ALQ3</accession>
<evidence type="ECO:0000256" key="1">
    <source>
        <dbReference type="ARBA" id="ARBA00003572"/>
    </source>
</evidence>
<keyword evidence="9" id="KW-0547">Nucleotide-binding</keyword>
<keyword evidence="7" id="KW-0288">FMN</keyword>
<dbReference type="GeneID" id="27358597"/>
<protein>
    <recommendedName>
        <fullName evidence="5">Riboflavin kinase</fullName>
        <ecNumber evidence="4">2.7.1.26</ecNumber>
    </recommendedName>
    <alternativeName>
        <fullName evidence="12">Flavin mononucleotide kinase 1</fullName>
    </alternativeName>
</protein>
<dbReference type="PANTHER" id="PTHR22749:SF6">
    <property type="entry name" value="RIBOFLAVIN KINASE"/>
    <property type="match status" value="1"/>
</dbReference>
<dbReference type="InterPro" id="IPR015865">
    <property type="entry name" value="Riboflavin_kinase_bac/euk"/>
</dbReference>
<dbReference type="OrthoDB" id="276388at2759"/>
<dbReference type="HOGENOM" id="CLU_048437_3_2_1"/>
<gene>
    <name evidence="15" type="ORF">PV06_06523</name>
</gene>
<keyword evidence="16" id="KW-1185">Reference proteome</keyword>
<dbReference type="EC" id="2.7.1.26" evidence="4"/>
<dbReference type="SUPFAM" id="SSF82114">
    <property type="entry name" value="Riboflavin kinase-like"/>
    <property type="match status" value="1"/>
</dbReference>
<dbReference type="AlphaFoldDB" id="A0A0D2ALQ3"/>